<keyword evidence="1" id="KW-0547">Nucleotide-binding</keyword>
<sequence>MYLFTTVFDATNTTRERREVILTFAKENGYKQVKLSSPDYVNCDKEDAVTDFLKRIECYKVTYVPLDDDKDRNLSYIKIFNVGSRYLVNQVQDHIQSRIVYYLMNIHVTHSHLPLSSWRE</sequence>
<accession>A0ABR3LAW8</accession>
<dbReference type="Pfam" id="PF01591">
    <property type="entry name" value="6PF2K"/>
    <property type="match status" value="1"/>
</dbReference>
<dbReference type="PIRSF" id="PIRSF000709">
    <property type="entry name" value="6PFK_2-Ptase"/>
    <property type="match status" value="1"/>
</dbReference>
<evidence type="ECO:0000313" key="5">
    <source>
        <dbReference type="EMBL" id="KAL1249525.1"/>
    </source>
</evidence>
<protein>
    <recommendedName>
        <fullName evidence="4">6-phosphofructo-2-kinase domain-containing protein</fullName>
    </recommendedName>
</protein>
<proteinExistence type="predicted"/>
<reference evidence="5 6" key="1">
    <citation type="submission" date="2023-09" db="EMBL/GenBank/DDBJ databases">
        <authorList>
            <person name="Wang M."/>
        </authorList>
    </citation>
    <scope>NUCLEOTIDE SEQUENCE [LARGE SCALE GENOMIC DNA]</scope>
    <source>
        <strain evidence="5">GT-2023</strain>
        <tissue evidence="5">Liver</tissue>
    </source>
</reference>
<evidence type="ECO:0000259" key="4">
    <source>
        <dbReference type="Pfam" id="PF01591"/>
    </source>
</evidence>
<evidence type="ECO:0000256" key="1">
    <source>
        <dbReference type="ARBA" id="ARBA00022741"/>
    </source>
</evidence>
<comment type="caution">
    <text evidence="5">The sequence shown here is derived from an EMBL/GenBank/DDBJ whole genome shotgun (WGS) entry which is preliminary data.</text>
</comment>
<dbReference type="Proteomes" id="UP001558613">
    <property type="component" value="Unassembled WGS sequence"/>
</dbReference>
<dbReference type="EMBL" id="JAYMGO010000023">
    <property type="protein sequence ID" value="KAL1249525.1"/>
    <property type="molecule type" value="Genomic_DNA"/>
</dbReference>
<gene>
    <name evidence="5" type="ORF">QQF64_020530</name>
</gene>
<dbReference type="InterPro" id="IPR003094">
    <property type="entry name" value="6Pfruct_kin"/>
</dbReference>
<organism evidence="5 6">
    <name type="scientific">Cirrhinus molitorella</name>
    <name type="common">mud carp</name>
    <dbReference type="NCBI Taxonomy" id="172907"/>
    <lineage>
        <taxon>Eukaryota</taxon>
        <taxon>Metazoa</taxon>
        <taxon>Chordata</taxon>
        <taxon>Craniata</taxon>
        <taxon>Vertebrata</taxon>
        <taxon>Euteleostomi</taxon>
        <taxon>Actinopterygii</taxon>
        <taxon>Neopterygii</taxon>
        <taxon>Teleostei</taxon>
        <taxon>Ostariophysi</taxon>
        <taxon>Cypriniformes</taxon>
        <taxon>Cyprinidae</taxon>
        <taxon>Labeoninae</taxon>
        <taxon>Labeonini</taxon>
        <taxon>Cirrhinus</taxon>
    </lineage>
</organism>
<evidence type="ECO:0000256" key="2">
    <source>
        <dbReference type="ARBA" id="ARBA00022801"/>
    </source>
</evidence>
<dbReference type="InterPro" id="IPR027417">
    <property type="entry name" value="P-loop_NTPase"/>
</dbReference>
<evidence type="ECO:0000256" key="3">
    <source>
        <dbReference type="ARBA" id="ARBA00022840"/>
    </source>
</evidence>
<evidence type="ECO:0000313" key="6">
    <source>
        <dbReference type="Proteomes" id="UP001558613"/>
    </source>
</evidence>
<dbReference type="PANTHER" id="PTHR10606">
    <property type="entry name" value="6-PHOSPHOFRUCTO-2-KINASE/FRUCTOSE-2,6-BISPHOSPHATASE"/>
    <property type="match status" value="1"/>
</dbReference>
<keyword evidence="3" id="KW-0067">ATP-binding</keyword>
<feature type="domain" description="6-phosphofructo-2-kinase" evidence="4">
    <location>
        <begin position="31"/>
        <end position="109"/>
    </location>
</feature>
<keyword evidence="2" id="KW-0378">Hydrolase</keyword>
<name>A0ABR3LAW8_9TELE</name>
<dbReference type="SUPFAM" id="SSF52540">
    <property type="entry name" value="P-loop containing nucleoside triphosphate hydrolases"/>
    <property type="match status" value="1"/>
</dbReference>
<dbReference type="PANTHER" id="PTHR10606:SF15">
    <property type="entry name" value="6-PHOSPHOFRUCTO-2-KINASE_FRUCTOSE-2,6-BISPHOSPHATASE 1"/>
    <property type="match status" value="1"/>
</dbReference>
<keyword evidence="6" id="KW-1185">Reference proteome</keyword>
<dbReference type="InterPro" id="IPR013079">
    <property type="entry name" value="6Phosfructo_kin"/>
</dbReference>
<dbReference type="Gene3D" id="3.40.50.300">
    <property type="entry name" value="P-loop containing nucleotide triphosphate hydrolases"/>
    <property type="match status" value="1"/>
</dbReference>